<comment type="caution">
    <text evidence="1">The sequence shown here is derived from an EMBL/GenBank/DDBJ whole genome shotgun (WGS) entry which is preliminary data.</text>
</comment>
<reference evidence="1" key="1">
    <citation type="submission" date="2018-11" db="EMBL/GenBank/DDBJ databases">
        <authorList>
            <person name="Alioto T."/>
            <person name="Alioto T."/>
        </authorList>
    </citation>
    <scope>NUCLEOTIDE SEQUENCE</scope>
</reference>
<organism evidence="1 2">
    <name type="scientific">Mytilus galloprovincialis</name>
    <name type="common">Mediterranean mussel</name>
    <dbReference type="NCBI Taxonomy" id="29158"/>
    <lineage>
        <taxon>Eukaryota</taxon>
        <taxon>Metazoa</taxon>
        <taxon>Spiralia</taxon>
        <taxon>Lophotrochozoa</taxon>
        <taxon>Mollusca</taxon>
        <taxon>Bivalvia</taxon>
        <taxon>Autobranchia</taxon>
        <taxon>Pteriomorphia</taxon>
        <taxon>Mytilida</taxon>
        <taxon>Mytiloidea</taxon>
        <taxon>Mytilidae</taxon>
        <taxon>Mytilinae</taxon>
        <taxon>Mytilus</taxon>
    </lineage>
</organism>
<keyword evidence="2" id="KW-1185">Reference proteome</keyword>
<evidence type="ECO:0000313" key="1">
    <source>
        <dbReference type="EMBL" id="VDH99359.1"/>
    </source>
</evidence>
<dbReference type="Proteomes" id="UP000596742">
    <property type="component" value="Unassembled WGS sequence"/>
</dbReference>
<dbReference type="AlphaFoldDB" id="A0A8B6C4G6"/>
<gene>
    <name evidence="1" type="ORF">MGAL_10B046955</name>
</gene>
<evidence type="ECO:0000313" key="2">
    <source>
        <dbReference type="Proteomes" id="UP000596742"/>
    </source>
</evidence>
<name>A0A8B6C4G6_MYTGA</name>
<sequence length="263" mass="30095">MGAGASSNQTVGVTANPRVLYSDQLSKKEKKTQRIDVPVLIDVQHGSVRYRYGSYEGEPKNKSSRIERPFEGDLKVDKKNYFYHPRLNDFRKDADPSKEEDFKFLHVTKGPASCKNKKLFYVYGRGWNAIDGKKTLPTMTKEEGDDYSWPQMRKPNTCYYNLVFNQQDIDLPEMSEEERLAEELSSTPNKSQIHVTLTDTDSAQDVKRKIALKILRSAADIYIVCNKELLRNEDVIGDQRTDEQDLTLTIHLVSSLLSSTPSF</sequence>
<proteinExistence type="predicted"/>
<dbReference type="CDD" id="cd17039">
    <property type="entry name" value="Ubl_ubiquitin_like"/>
    <property type="match status" value="1"/>
</dbReference>
<accession>A0A8B6C4G6</accession>
<dbReference type="EMBL" id="UYJE01001139">
    <property type="protein sequence ID" value="VDH99359.1"/>
    <property type="molecule type" value="Genomic_DNA"/>
</dbReference>
<protein>
    <submittedName>
        <fullName evidence="1">Uncharacterized protein</fullName>
    </submittedName>
</protein>
<dbReference type="OrthoDB" id="9999810at2759"/>